<dbReference type="GO" id="GO:0046872">
    <property type="term" value="F:metal ion binding"/>
    <property type="evidence" value="ECO:0007669"/>
    <property type="project" value="UniProtKB-KW"/>
</dbReference>
<dbReference type="CDD" id="cd00593">
    <property type="entry name" value="RIBOc"/>
    <property type="match status" value="2"/>
</dbReference>
<evidence type="ECO:0000256" key="12">
    <source>
        <dbReference type="ARBA" id="ARBA00023118"/>
    </source>
</evidence>
<evidence type="ECO:0000256" key="8">
    <source>
        <dbReference type="ARBA" id="ARBA00022806"/>
    </source>
</evidence>
<feature type="domain" description="Helicase ATP-binding" evidence="18">
    <location>
        <begin position="1"/>
        <end position="179"/>
    </location>
</feature>
<dbReference type="PANTHER" id="PTHR14950">
    <property type="entry name" value="DICER-RELATED"/>
    <property type="match status" value="1"/>
</dbReference>
<evidence type="ECO:0000259" key="20">
    <source>
        <dbReference type="PROSITE" id="PS51327"/>
    </source>
</evidence>
<keyword evidence="5" id="KW-0677">Repeat</keyword>
<dbReference type="SUPFAM" id="SSF54768">
    <property type="entry name" value="dsRNA-binding domain-like"/>
    <property type="match status" value="1"/>
</dbReference>
<keyword evidence="4" id="KW-0479">Metal-binding</keyword>
<dbReference type="PROSITE" id="PS51327">
    <property type="entry name" value="DICER_DSRBF"/>
    <property type="match status" value="1"/>
</dbReference>
<evidence type="ECO:0000256" key="14">
    <source>
        <dbReference type="ARBA" id="ARBA00025403"/>
    </source>
</evidence>
<evidence type="ECO:0000313" key="22">
    <source>
        <dbReference type="Proteomes" id="UP000799779"/>
    </source>
</evidence>
<organism evidence="21 22">
    <name type="scientific">Amniculicola lignicola CBS 123094</name>
    <dbReference type="NCBI Taxonomy" id="1392246"/>
    <lineage>
        <taxon>Eukaryota</taxon>
        <taxon>Fungi</taxon>
        <taxon>Dikarya</taxon>
        <taxon>Ascomycota</taxon>
        <taxon>Pezizomycotina</taxon>
        <taxon>Dothideomycetes</taxon>
        <taxon>Pleosporomycetidae</taxon>
        <taxon>Pleosporales</taxon>
        <taxon>Amniculicolaceae</taxon>
        <taxon>Amniculicola</taxon>
    </lineage>
</organism>
<dbReference type="GO" id="GO:0051607">
    <property type="term" value="P:defense response to virus"/>
    <property type="evidence" value="ECO:0007669"/>
    <property type="project" value="UniProtKB-KW"/>
</dbReference>
<keyword evidence="12" id="KW-0051">Antiviral defense</keyword>
<dbReference type="GO" id="GO:0050688">
    <property type="term" value="P:regulation of defense response to virus"/>
    <property type="evidence" value="ECO:0007669"/>
    <property type="project" value="UniProtKB-KW"/>
</dbReference>
<feature type="region of interest" description="Disordered" evidence="16">
    <location>
        <begin position="1368"/>
        <end position="1391"/>
    </location>
</feature>
<dbReference type="InterPro" id="IPR027417">
    <property type="entry name" value="P-loop_NTPase"/>
</dbReference>
<feature type="non-terminal residue" evidence="21">
    <location>
        <position position="1391"/>
    </location>
</feature>
<keyword evidence="11 15" id="KW-0694">RNA-binding</keyword>
<dbReference type="SMART" id="SM00487">
    <property type="entry name" value="DEXDc"/>
    <property type="match status" value="1"/>
</dbReference>
<comment type="similarity">
    <text evidence="15">Belongs to the helicase family. Dicer subfamily.</text>
</comment>
<dbReference type="CDD" id="cd18802">
    <property type="entry name" value="SF2_C_dicer"/>
    <property type="match status" value="1"/>
</dbReference>
<evidence type="ECO:0000256" key="3">
    <source>
        <dbReference type="ARBA" id="ARBA00022721"/>
    </source>
</evidence>
<protein>
    <recommendedName>
        <fullName evidence="23">P-loop containing nucleoside triphosphate hydrolase protein</fullName>
    </recommendedName>
</protein>
<evidence type="ECO:0000256" key="10">
    <source>
        <dbReference type="ARBA" id="ARBA00022842"/>
    </source>
</evidence>
<accession>A0A6A5W844</accession>
<sequence length="1391" mass="156420">MVEESLRSNIIVAMDTGSGKTHIALSRTAAELEICHPDQIVWFLAPTATLCEQQYDVFCKNLPAHGTKVILGRDNVDHWTDQSTWDAVLKNIRIVLSTHQVLLDALTHAFVKMKQLALIIFDEAHHCTLNHPANRIMAHFYKPIASTKAGLPKILGLSASPVMRSKVTTSDLEKLEQNMHAVARSPKKHRSELLRYVHRPELSHVVHPTLSQTAKPPMVLQHLKDALRDYNIRKDPYIEELLEKHRRDDPNALGQLQKTMGQNMTYCKDQLRKLVFKGVATMEELGASPSEWYLHQCLAKFEALIRVHDRQLLDLSTKEKQHLATIFRQIPPQTSDSSVISLDQISTKVEMLIDTLVAEAAEDFTGLVFVEQRIWVAILAEILCTHPRTRELFNIGTFIGTSNSTSRKGNIADLAQAPNQQTTLDDFRGGKKNLILATSVLEEGIDISSCHLVVCFERPENLKSFVQRRGRARKQKSKYIIFVPDIGPSKSPQTWEMLEEEMKKQYLDDTREVKNAEKRELTEEGEKAAQLLYRVPTTGALLTFDNASQHLHHFCSILGSGPDVDPRPRFSFNEEKSKIKGEVTLPISVDPTVRTANSLMTWKTERNAARDAAFQAYRNLHLAGLVNDNLLPIREDADDMNDDEIPSDTPSLITVSPLLDPWVGIVNTQKQGPGVFYRLLLTLNLLKEKPIQMVFMTPTAVPLVPQFPLYWNESQTYSVTLSGMPSVVISEEEFAIALTVTRKLLYSVFHGRMRDNRDDFLWLLVPYEDQYTPEHKTLQEWDIATTGSREASTLIRDDRLGVSHWGLVTSRSDNNVYIVKSISHLNTCSNPPETTPQLEVSKVPKRRDFLHQIPRNNQGSKAHTSTFWVDAKNCTVANLPTRYSKFALFIPSIAAKIEMFMVADILRTTILKPLDFQDTHLGLIKQATTASMAEPVDNYQRLEFLGDCVLKFVASTHLMAAHLTWPEKYLTNKKSNIVSNGFLARATMVAGLDQFIFRRAFTGAKWSPRYISDLLNPDRKYPSERVLMSSKLLADVIESLIGASYIAGGLSKAFRCIQTLLPLEPWTPTPDCNQTLYEAAASDAQVLNLFPLESLIDYTFTKKSLLVEAITHASYNGPFTNVRSYERLEFLGDAVLDYIVSKRLYAQTPELPHYTMHSIRAAMVNASFLTFRMLEMTTEVEETNTTTLQPQTVKKALWMYMRSATNIAMTSLVDTTLSRHEEFRKQISDAMKTEGRYPWHLLALSDPPKHLSDLVESVIGAIYIDSGGDFSVCEAFVDRLGISACLERVLRKGVDCFHPKERLGVLAGNEGVEYRSVKSKGGGGGVYSVQVKVEGREVGGVVEGVKRLNAETIAAWKACKILEGTVDADGDEESGEDEFFDVDDGGGVELE</sequence>
<evidence type="ECO:0000256" key="5">
    <source>
        <dbReference type="ARBA" id="ARBA00022737"/>
    </source>
</evidence>
<evidence type="ECO:0000256" key="1">
    <source>
        <dbReference type="ARBA" id="ARBA00001936"/>
    </source>
</evidence>
<name>A0A6A5W844_9PLEO</name>
<dbReference type="PROSITE" id="PS00517">
    <property type="entry name" value="RNASE_3_1"/>
    <property type="match status" value="1"/>
</dbReference>
<feature type="domain" description="Dicer dsRNA-binding fold" evidence="20">
    <location>
        <begin position="547"/>
        <end position="640"/>
    </location>
</feature>
<dbReference type="Gene3D" id="3.40.50.300">
    <property type="entry name" value="P-loop containing nucleotide triphosphate hydrolases"/>
    <property type="match status" value="2"/>
</dbReference>
<dbReference type="InterPro" id="IPR038248">
    <property type="entry name" value="Dicer_dimer_sf"/>
</dbReference>
<evidence type="ECO:0000256" key="6">
    <source>
        <dbReference type="ARBA" id="ARBA00022741"/>
    </source>
</evidence>
<dbReference type="PANTHER" id="PTHR14950:SF37">
    <property type="entry name" value="ENDORIBONUCLEASE DICER"/>
    <property type="match status" value="1"/>
</dbReference>
<evidence type="ECO:0000259" key="17">
    <source>
        <dbReference type="PROSITE" id="PS50142"/>
    </source>
</evidence>
<dbReference type="Pfam" id="PF03368">
    <property type="entry name" value="Dicer_dimer"/>
    <property type="match status" value="1"/>
</dbReference>
<keyword evidence="6" id="KW-0547">Nucleotide-binding</keyword>
<comment type="cofactor">
    <cofactor evidence="1">
        <name>Mn(2+)</name>
        <dbReference type="ChEBI" id="CHEBI:29035"/>
    </cofactor>
</comment>
<evidence type="ECO:0000259" key="19">
    <source>
        <dbReference type="PROSITE" id="PS51194"/>
    </source>
</evidence>
<dbReference type="SMART" id="SM00535">
    <property type="entry name" value="RIBOc"/>
    <property type="match status" value="2"/>
</dbReference>
<dbReference type="InterPro" id="IPR014001">
    <property type="entry name" value="Helicase_ATP-bd"/>
</dbReference>
<evidence type="ECO:0008006" key="23">
    <source>
        <dbReference type="Google" id="ProtNLM"/>
    </source>
</evidence>
<dbReference type="InterPro" id="IPR011545">
    <property type="entry name" value="DEAD/DEAH_box_helicase_dom"/>
</dbReference>
<comment type="cofactor">
    <cofactor evidence="2">
        <name>Mg(2+)</name>
        <dbReference type="ChEBI" id="CHEBI:18420"/>
    </cofactor>
</comment>
<dbReference type="Gene3D" id="1.10.1520.10">
    <property type="entry name" value="Ribonuclease III domain"/>
    <property type="match status" value="2"/>
</dbReference>
<keyword evidence="10" id="KW-0460">Magnesium</keyword>
<feature type="domain" description="Helicase C-terminal" evidence="19">
    <location>
        <begin position="352"/>
        <end position="521"/>
    </location>
</feature>
<dbReference type="GO" id="GO:0005737">
    <property type="term" value="C:cytoplasm"/>
    <property type="evidence" value="ECO:0007669"/>
    <property type="project" value="TreeGrafter"/>
</dbReference>
<dbReference type="InterPro" id="IPR005034">
    <property type="entry name" value="Dicer_dimerisation"/>
</dbReference>
<dbReference type="InterPro" id="IPR000999">
    <property type="entry name" value="RNase_III_dom"/>
</dbReference>
<dbReference type="PROSITE" id="PS50142">
    <property type="entry name" value="RNASE_3_2"/>
    <property type="match status" value="2"/>
</dbReference>
<dbReference type="SUPFAM" id="SSF69065">
    <property type="entry name" value="RNase III domain-like"/>
    <property type="match status" value="2"/>
</dbReference>
<dbReference type="PROSITE" id="PS51192">
    <property type="entry name" value="HELICASE_ATP_BIND_1"/>
    <property type="match status" value="1"/>
</dbReference>
<dbReference type="OrthoDB" id="416741at2759"/>
<dbReference type="GO" id="GO:0004525">
    <property type="term" value="F:ribonuclease III activity"/>
    <property type="evidence" value="ECO:0007669"/>
    <property type="project" value="InterPro"/>
</dbReference>
<dbReference type="GO" id="GO:0003723">
    <property type="term" value="F:RNA binding"/>
    <property type="evidence" value="ECO:0007669"/>
    <property type="project" value="UniProtKB-UniRule"/>
</dbReference>
<keyword evidence="22" id="KW-1185">Reference proteome</keyword>
<dbReference type="GO" id="GO:0005634">
    <property type="term" value="C:nucleus"/>
    <property type="evidence" value="ECO:0007669"/>
    <property type="project" value="TreeGrafter"/>
</dbReference>
<gene>
    <name evidence="21" type="ORF">P154DRAFT_470302</name>
</gene>
<dbReference type="SUPFAM" id="SSF52540">
    <property type="entry name" value="P-loop containing nucleoside triphosphate hydrolases"/>
    <property type="match status" value="1"/>
</dbReference>
<dbReference type="FunFam" id="1.10.1520.10:FF:000032">
    <property type="entry name" value="Dicer-like protein 2"/>
    <property type="match status" value="1"/>
</dbReference>
<dbReference type="Pfam" id="PF00636">
    <property type="entry name" value="Ribonuclease_3"/>
    <property type="match status" value="2"/>
</dbReference>
<dbReference type="Pfam" id="PF00271">
    <property type="entry name" value="Helicase_C"/>
    <property type="match status" value="1"/>
</dbReference>
<dbReference type="Proteomes" id="UP000799779">
    <property type="component" value="Unassembled WGS sequence"/>
</dbReference>
<keyword evidence="9" id="KW-0067">ATP-binding</keyword>
<evidence type="ECO:0000259" key="18">
    <source>
        <dbReference type="PROSITE" id="PS51192"/>
    </source>
</evidence>
<dbReference type="GO" id="GO:0004386">
    <property type="term" value="F:helicase activity"/>
    <property type="evidence" value="ECO:0007669"/>
    <property type="project" value="UniProtKB-KW"/>
</dbReference>
<evidence type="ECO:0000313" key="21">
    <source>
        <dbReference type="EMBL" id="KAF1997932.1"/>
    </source>
</evidence>
<proteinExistence type="inferred from homology"/>
<keyword evidence="3" id="KW-0930">Antiviral protein</keyword>
<feature type="domain" description="RNase III" evidence="17">
    <location>
        <begin position="1089"/>
        <end position="1267"/>
    </location>
</feature>
<dbReference type="GO" id="GO:0030422">
    <property type="term" value="P:siRNA processing"/>
    <property type="evidence" value="ECO:0007669"/>
    <property type="project" value="TreeGrafter"/>
</dbReference>
<evidence type="ECO:0000256" key="4">
    <source>
        <dbReference type="ARBA" id="ARBA00022723"/>
    </source>
</evidence>
<evidence type="ECO:0000256" key="11">
    <source>
        <dbReference type="ARBA" id="ARBA00022884"/>
    </source>
</evidence>
<evidence type="ECO:0000256" key="16">
    <source>
        <dbReference type="SAM" id="MobiDB-lite"/>
    </source>
</evidence>
<dbReference type="EMBL" id="ML977608">
    <property type="protein sequence ID" value="KAF1997932.1"/>
    <property type="molecule type" value="Genomic_DNA"/>
</dbReference>
<dbReference type="Gene3D" id="3.30.160.380">
    <property type="entry name" value="Dicer dimerisation domain"/>
    <property type="match status" value="1"/>
</dbReference>
<dbReference type="FunFam" id="3.40.50.300:FF:001669">
    <property type="entry name" value="Dicer-like protein 1"/>
    <property type="match status" value="1"/>
</dbReference>
<keyword evidence="7" id="KW-0378">Hydrolase</keyword>
<evidence type="ECO:0000256" key="13">
    <source>
        <dbReference type="ARBA" id="ARBA00023211"/>
    </source>
</evidence>
<dbReference type="InterPro" id="IPR001650">
    <property type="entry name" value="Helicase_C-like"/>
</dbReference>
<feature type="domain" description="RNase III" evidence="17">
    <location>
        <begin position="907"/>
        <end position="1049"/>
    </location>
</feature>
<dbReference type="Pfam" id="PF00270">
    <property type="entry name" value="DEAD"/>
    <property type="match status" value="1"/>
</dbReference>
<evidence type="ECO:0000256" key="7">
    <source>
        <dbReference type="ARBA" id="ARBA00022801"/>
    </source>
</evidence>
<dbReference type="SMART" id="SM00490">
    <property type="entry name" value="HELICc"/>
    <property type="match status" value="1"/>
</dbReference>
<evidence type="ECO:0000256" key="15">
    <source>
        <dbReference type="PROSITE-ProRule" id="PRU00657"/>
    </source>
</evidence>
<evidence type="ECO:0000256" key="9">
    <source>
        <dbReference type="ARBA" id="ARBA00022840"/>
    </source>
</evidence>
<comment type="function">
    <text evidence="14">Dicer-like endonuclease involved in cleaving double-stranded RNA in the RNA interference (RNAi) pathway. Produces 21 to 25 bp dsRNAs (siRNAs) which target the selective destruction of homologous RNAs leading to sequence-specific suppression of gene expression, called post-transcriptional gene silencing (PTGS). Part of a broad host defense response against viral infection and transposons.</text>
</comment>
<dbReference type="InterPro" id="IPR036389">
    <property type="entry name" value="RNase_III_sf"/>
</dbReference>
<evidence type="ECO:0000256" key="2">
    <source>
        <dbReference type="ARBA" id="ARBA00001946"/>
    </source>
</evidence>
<keyword evidence="13" id="KW-0464">Manganese</keyword>
<keyword evidence="8" id="KW-0347">Helicase</keyword>
<reference evidence="21" key="1">
    <citation type="journal article" date="2020" name="Stud. Mycol.">
        <title>101 Dothideomycetes genomes: a test case for predicting lifestyles and emergence of pathogens.</title>
        <authorList>
            <person name="Haridas S."/>
            <person name="Albert R."/>
            <person name="Binder M."/>
            <person name="Bloem J."/>
            <person name="Labutti K."/>
            <person name="Salamov A."/>
            <person name="Andreopoulos B."/>
            <person name="Baker S."/>
            <person name="Barry K."/>
            <person name="Bills G."/>
            <person name="Bluhm B."/>
            <person name="Cannon C."/>
            <person name="Castanera R."/>
            <person name="Culley D."/>
            <person name="Daum C."/>
            <person name="Ezra D."/>
            <person name="Gonzalez J."/>
            <person name="Henrissat B."/>
            <person name="Kuo A."/>
            <person name="Liang C."/>
            <person name="Lipzen A."/>
            <person name="Lutzoni F."/>
            <person name="Magnuson J."/>
            <person name="Mondo S."/>
            <person name="Nolan M."/>
            <person name="Ohm R."/>
            <person name="Pangilinan J."/>
            <person name="Park H.-J."/>
            <person name="Ramirez L."/>
            <person name="Alfaro M."/>
            <person name="Sun H."/>
            <person name="Tritt A."/>
            <person name="Yoshinaga Y."/>
            <person name="Zwiers L.-H."/>
            <person name="Turgeon B."/>
            <person name="Goodwin S."/>
            <person name="Spatafora J."/>
            <person name="Crous P."/>
            <person name="Grigoriev I."/>
        </authorList>
    </citation>
    <scope>NUCLEOTIDE SEQUENCE</scope>
    <source>
        <strain evidence="21">CBS 123094</strain>
    </source>
</reference>
<dbReference type="PROSITE" id="PS51194">
    <property type="entry name" value="HELICASE_CTER"/>
    <property type="match status" value="1"/>
</dbReference>
<dbReference type="GO" id="GO:0005524">
    <property type="term" value="F:ATP binding"/>
    <property type="evidence" value="ECO:0007669"/>
    <property type="project" value="UniProtKB-KW"/>
</dbReference>